<keyword evidence="1" id="KW-0224">Dipeptidase</keyword>
<sequence>MKQLSDALGIECEAGGYYPGWEYVKNSELRDLCIETYKNIYNKEPRVEAIHAGLECGLLMEKIEGLDAISLGPDTWDVHSPNEHISIKSIENIYCLVCEILKNIK</sequence>
<dbReference type="EMBL" id="VSSQ01086763">
    <property type="protein sequence ID" value="MPN33962.1"/>
    <property type="molecule type" value="Genomic_DNA"/>
</dbReference>
<comment type="caution">
    <text evidence="1">The sequence shown here is derived from an EMBL/GenBank/DDBJ whole genome shotgun (WGS) entry which is preliminary data.</text>
</comment>
<dbReference type="GO" id="GO:0070573">
    <property type="term" value="F:metallodipeptidase activity"/>
    <property type="evidence" value="ECO:0007669"/>
    <property type="project" value="TreeGrafter"/>
</dbReference>
<dbReference type="AlphaFoldDB" id="A0A645H6I8"/>
<protein>
    <submittedName>
        <fullName evidence="1">Cytosol non-specific dipeptidase</fullName>
        <ecNumber evidence="1">3.4.13.18</ecNumber>
    </submittedName>
</protein>
<name>A0A645H6I8_9ZZZZ</name>
<dbReference type="PRINTS" id="PR00934">
    <property type="entry name" value="XHISDIPTASE"/>
</dbReference>
<dbReference type="SUPFAM" id="SSF53187">
    <property type="entry name" value="Zn-dependent exopeptidases"/>
    <property type="match status" value="1"/>
</dbReference>
<evidence type="ECO:0000313" key="1">
    <source>
        <dbReference type="EMBL" id="MPN33962.1"/>
    </source>
</evidence>
<proteinExistence type="predicted"/>
<accession>A0A645H6I8</accession>
<keyword evidence="1" id="KW-0645">Protease</keyword>
<dbReference type="EC" id="3.4.13.18" evidence="1"/>
<dbReference type="GO" id="GO:0005829">
    <property type="term" value="C:cytosol"/>
    <property type="evidence" value="ECO:0007669"/>
    <property type="project" value="TreeGrafter"/>
</dbReference>
<dbReference type="FunFam" id="3.40.630.10:FF:000018">
    <property type="entry name" value="Aminoacyl-histidine dipeptidase PepD"/>
    <property type="match status" value="1"/>
</dbReference>
<reference evidence="1" key="1">
    <citation type="submission" date="2019-08" db="EMBL/GenBank/DDBJ databases">
        <authorList>
            <person name="Kucharzyk K."/>
            <person name="Murdoch R.W."/>
            <person name="Higgins S."/>
            <person name="Loffler F."/>
        </authorList>
    </citation>
    <scope>NUCLEOTIDE SEQUENCE</scope>
</reference>
<gene>
    <name evidence="1" type="primary">pepD_40</name>
    <name evidence="1" type="ORF">SDC9_181454</name>
</gene>
<keyword evidence="1" id="KW-0378">Hydrolase</keyword>
<dbReference type="InterPro" id="IPR001160">
    <property type="entry name" value="Peptidase_M20C"/>
</dbReference>
<dbReference type="Gene3D" id="3.40.630.10">
    <property type="entry name" value="Zn peptidases"/>
    <property type="match status" value="1"/>
</dbReference>
<organism evidence="1">
    <name type="scientific">bioreactor metagenome</name>
    <dbReference type="NCBI Taxonomy" id="1076179"/>
    <lineage>
        <taxon>unclassified sequences</taxon>
        <taxon>metagenomes</taxon>
        <taxon>ecological metagenomes</taxon>
    </lineage>
</organism>
<dbReference type="PANTHER" id="PTHR43501">
    <property type="entry name" value="CYTOSOL NON-SPECIFIC DIPEPTIDASE"/>
    <property type="match status" value="1"/>
</dbReference>
<dbReference type="PANTHER" id="PTHR43501:SF1">
    <property type="entry name" value="CYTOSOL NON-SPECIFIC DIPEPTIDASE"/>
    <property type="match status" value="1"/>
</dbReference>
<dbReference type="GO" id="GO:0006508">
    <property type="term" value="P:proteolysis"/>
    <property type="evidence" value="ECO:0007669"/>
    <property type="project" value="InterPro"/>
</dbReference>